<dbReference type="GO" id="GO:0042823">
    <property type="term" value="P:pyridoxal phosphate biosynthetic process"/>
    <property type="evidence" value="ECO:0007669"/>
    <property type="project" value="InterPro"/>
</dbReference>
<dbReference type="PANTHER" id="PTHR31829:SF0">
    <property type="entry name" value="PYRIDOXAL 5'-PHOSPHATE SYNTHASE SUBUNIT SNZ1-RELATED"/>
    <property type="match status" value="1"/>
</dbReference>
<evidence type="ECO:0000259" key="1">
    <source>
        <dbReference type="Pfam" id="PF17935"/>
    </source>
</evidence>
<gene>
    <name evidence="2" type="ORF">B1A_02740</name>
</gene>
<dbReference type="PROSITE" id="PS51129">
    <property type="entry name" value="PDXS_SNZ_2"/>
    <property type="match status" value="1"/>
</dbReference>
<feature type="domain" description="Tetracyclin repressor-like C-terminal" evidence="1">
    <location>
        <begin position="11"/>
        <end position="45"/>
    </location>
</feature>
<dbReference type="AlphaFoldDB" id="T1D672"/>
<accession>T1D672</accession>
<protein>
    <recommendedName>
        <fullName evidence="1">Tetracyclin repressor-like C-terminal domain-containing protein</fullName>
    </recommendedName>
</protein>
<dbReference type="InterPro" id="IPR001852">
    <property type="entry name" value="PdxS/SNZ"/>
</dbReference>
<proteinExistence type="predicted"/>
<dbReference type="Gene3D" id="3.20.20.70">
    <property type="entry name" value="Aldolase class I"/>
    <property type="match status" value="1"/>
</dbReference>
<dbReference type="InterPro" id="IPR013785">
    <property type="entry name" value="Aldolase_TIM"/>
</dbReference>
<dbReference type="SUPFAM" id="SSF110399">
    <property type="entry name" value="ThiG-like"/>
    <property type="match status" value="1"/>
</dbReference>
<sequence>MQLGAQAVFVGSGIFKSGDPSKRARAIVEATTHYMDPQILTKVSRNLGPA</sequence>
<organism evidence="2">
    <name type="scientific">mine drainage metagenome</name>
    <dbReference type="NCBI Taxonomy" id="410659"/>
    <lineage>
        <taxon>unclassified sequences</taxon>
        <taxon>metagenomes</taxon>
        <taxon>ecological metagenomes</taxon>
    </lineage>
</organism>
<name>T1D672_9ZZZZ</name>
<dbReference type="GO" id="GO:0008615">
    <property type="term" value="P:pyridoxine biosynthetic process"/>
    <property type="evidence" value="ECO:0007669"/>
    <property type="project" value="TreeGrafter"/>
</dbReference>
<feature type="non-terminal residue" evidence="2">
    <location>
        <position position="50"/>
    </location>
</feature>
<reference evidence="2" key="1">
    <citation type="submission" date="2013-08" db="EMBL/GenBank/DDBJ databases">
        <authorList>
            <person name="Mendez C."/>
            <person name="Richter M."/>
            <person name="Ferrer M."/>
            <person name="Sanchez J."/>
        </authorList>
    </citation>
    <scope>NUCLEOTIDE SEQUENCE</scope>
</reference>
<comment type="caution">
    <text evidence="2">The sequence shown here is derived from an EMBL/GenBank/DDBJ whole genome shotgun (WGS) entry which is preliminary data.</text>
</comment>
<dbReference type="InterPro" id="IPR041478">
    <property type="entry name" value="TetR_C_27"/>
</dbReference>
<evidence type="ECO:0000313" key="2">
    <source>
        <dbReference type="EMBL" id="EQD77780.1"/>
    </source>
</evidence>
<dbReference type="GO" id="GO:0006520">
    <property type="term" value="P:amino acid metabolic process"/>
    <property type="evidence" value="ECO:0007669"/>
    <property type="project" value="TreeGrafter"/>
</dbReference>
<reference evidence="2" key="2">
    <citation type="journal article" date="2014" name="ISME J.">
        <title>Microbial stratification in low pH oxic and suboxic macroscopic growths along an acid mine drainage.</title>
        <authorList>
            <person name="Mendez-Garcia C."/>
            <person name="Mesa V."/>
            <person name="Sprenger R.R."/>
            <person name="Richter M."/>
            <person name="Diez M.S."/>
            <person name="Solano J."/>
            <person name="Bargiela R."/>
            <person name="Golyshina O.V."/>
            <person name="Manteca A."/>
            <person name="Ramos J.L."/>
            <person name="Gallego J.R."/>
            <person name="Llorente I."/>
            <person name="Martins Dos Santos V.A."/>
            <person name="Jensen O.N."/>
            <person name="Pelaez A.I."/>
            <person name="Sanchez J."/>
            <person name="Ferrer M."/>
        </authorList>
    </citation>
    <scope>NUCLEOTIDE SEQUENCE</scope>
</reference>
<dbReference type="PANTHER" id="PTHR31829">
    <property type="entry name" value="PYRIDOXAL 5'-PHOSPHATE SYNTHASE SUBUNIT SNZ1-RELATED"/>
    <property type="match status" value="1"/>
</dbReference>
<dbReference type="Pfam" id="PF17935">
    <property type="entry name" value="TetR_C_27"/>
    <property type="match status" value="1"/>
</dbReference>
<dbReference type="EMBL" id="AUZX01002030">
    <property type="protein sequence ID" value="EQD77780.1"/>
    <property type="molecule type" value="Genomic_DNA"/>
</dbReference>
<dbReference type="GO" id="GO:0016843">
    <property type="term" value="F:amine-lyase activity"/>
    <property type="evidence" value="ECO:0007669"/>
    <property type="project" value="TreeGrafter"/>
</dbReference>